<dbReference type="AlphaFoldDB" id="A0A2H0USC0"/>
<organism evidence="1 2">
    <name type="scientific">Candidatus Harrisonbacteria bacterium CG10_big_fil_rev_8_21_14_0_10_40_38</name>
    <dbReference type="NCBI Taxonomy" id="1974583"/>
    <lineage>
        <taxon>Bacteria</taxon>
        <taxon>Candidatus Harrisoniibacteriota</taxon>
    </lineage>
</organism>
<dbReference type="EMBL" id="PFAZ01000001">
    <property type="protein sequence ID" value="PIR89314.1"/>
    <property type="molecule type" value="Genomic_DNA"/>
</dbReference>
<accession>A0A2H0USC0</accession>
<name>A0A2H0USC0_9BACT</name>
<dbReference type="Proteomes" id="UP000231157">
    <property type="component" value="Unassembled WGS sequence"/>
</dbReference>
<evidence type="ECO:0000313" key="2">
    <source>
        <dbReference type="Proteomes" id="UP000231157"/>
    </source>
</evidence>
<comment type="caution">
    <text evidence="1">The sequence shown here is derived from an EMBL/GenBank/DDBJ whole genome shotgun (WGS) entry which is preliminary data.</text>
</comment>
<gene>
    <name evidence="1" type="ORF">COU07_00230</name>
</gene>
<evidence type="ECO:0000313" key="1">
    <source>
        <dbReference type="EMBL" id="PIR89314.1"/>
    </source>
</evidence>
<proteinExistence type="predicted"/>
<protein>
    <submittedName>
        <fullName evidence="1">Uncharacterized protein</fullName>
    </submittedName>
</protein>
<reference evidence="2" key="1">
    <citation type="submission" date="2017-09" db="EMBL/GenBank/DDBJ databases">
        <title>Depth-based differentiation of microbial function through sediment-hosted aquifers and enrichment of novel symbionts in the deep terrestrial subsurface.</title>
        <authorList>
            <person name="Probst A.J."/>
            <person name="Ladd B."/>
            <person name="Jarett J.K."/>
            <person name="Geller-Mcgrath D.E."/>
            <person name="Sieber C.M.K."/>
            <person name="Emerson J.B."/>
            <person name="Anantharaman K."/>
            <person name="Thomas B.C."/>
            <person name="Malmstrom R."/>
            <person name="Stieglmeier M."/>
            <person name="Klingl A."/>
            <person name="Woyke T."/>
            <person name="Ryan C.M."/>
            <person name="Banfield J.F."/>
        </authorList>
    </citation>
    <scope>NUCLEOTIDE SEQUENCE [LARGE SCALE GENOMIC DNA]</scope>
</reference>
<sequence length="89" mass="10921">MLGNIVRYPIFRYLKATHRLNHLVVRAILELIKKKNDEIEKCETSIMKKLRLNIFERWLLKPIMKYLDRDVDEILKRIGDERRQRQESQ</sequence>